<dbReference type="InterPro" id="IPR036615">
    <property type="entry name" value="Mur_ligase_C_dom_sf"/>
</dbReference>
<dbReference type="NCBIfam" id="TIGR01499">
    <property type="entry name" value="folC"/>
    <property type="match status" value="1"/>
</dbReference>
<dbReference type="OrthoDB" id="9809356at2"/>
<dbReference type="InterPro" id="IPR036565">
    <property type="entry name" value="Mur-like_cat_sf"/>
</dbReference>
<comment type="catalytic activity">
    <reaction evidence="15">
        <text>7,8-dihydropteroate + L-glutamate + ATP = 7,8-dihydrofolate + ADP + phosphate + H(+)</text>
        <dbReference type="Rhea" id="RHEA:23584"/>
        <dbReference type="ChEBI" id="CHEBI:15378"/>
        <dbReference type="ChEBI" id="CHEBI:17839"/>
        <dbReference type="ChEBI" id="CHEBI:29985"/>
        <dbReference type="ChEBI" id="CHEBI:30616"/>
        <dbReference type="ChEBI" id="CHEBI:43474"/>
        <dbReference type="ChEBI" id="CHEBI:57451"/>
        <dbReference type="ChEBI" id="CHEBI:456216"/>
        <dbReference type="EC" id="6.3.2.12"/>
    </reaction>
</comment>
<evidence type="ECO:0000256" key="12">
    <source>
        <dbReference type="ARBA" id="ARBA00047493"/>
    </source>
</evidence>
<comment type="pathway">
    <text evidence="3">Cofactor biosynthesis; tetrahydrofolylpolyglutamate biosynthesis.</text>
</comment>
<dbReference type="PANTHER" id="PTHR11136">
    <property type="entry name" value="FOLYLPOLYGLUTAMATE SYNTHASE-RELATED"/>
    <property type="match status" value="1"/>
</dbReference>
<organism evidence="19 20">
    <name type="scientific">Buchnera aphidicola</name>
    <name type="common">Brachycaudus cardui</name>
    <dbReference type="NCBI Taxonomy" id="557993"/>
    <lineage>
        <taxon>Bacteria</taxon>
        <taxon>Pseudomonadati</taxon>
        <taxon>Pseudomonadota</taxon>
        <taxon>Gammaproteobacteria</taxon>
        <taxon>Enterobacterales</taxon>
        <taxon>Erwiniaceae</taxon>
        <taxon>Buchnera</taxon>
    </lineage>
</organism>
<dbReference type="Pfam" id="PF08245">
    <property type="entry name" value="Mur_ligase_M"/>
    <property type="match status" value="1"/>
</dbReference>
<evidence type="ECO:0000256" key="11">
    <source>
        <dbReference type="ARBA" id="ARBA00022909"/>
    </source>
</evidence>
<evidence type="ECO:0000256" key="8">
    <source>
        <dbReference type="ARBA" id="ARBA00022741"/>
    </source>
</evidence>
<keyword evidence="9 16" id="KW-0067">ATP-binding</keyword>
<evidence type="ECO:0000259" key="17">
    <source>
        <dbReference type="Pfam" id="PF02875"/>
    </source>
</evidence>
<keyword evidence="10" id="KW-0460">Magnesium</keyword>
<evidence type="ECO:0000313" key="20">
    <source>
        <dbReference type="Proteomes" id="UP000298594"/>
    </source>
</evidence>
<evidence type="ECO:0000256" key="7">
    <source>
        <dbReference type="ARBA" id="ARBA00022723"/>
    </source>
</evidence>
<sequence>MYNNNSLSMWLKYLEKIDKTIIFNLNELKSIAKKLNLLNFKEFIFTVAGTNGKGTTCAMLETLLLKSGYKVGLYTSPHLISYLERVRINGSILNEEQHISSFKYIELVRCSTVLSYFEFITLAALMLFKQYSLDVIILEVGLGGRLDATNIIDSDLSIITNIGIDHTYILGKNRFSIAREKSGIFRKNKISVIGEKNIPDSMNQIAKEKKTILKKINKDWSWNKKNNHWNFIHSNIELHGLPLTHIPLSNTAIALSALYYAGFKITEEVVRKSISTVNLPGRFQIISTFPYIIVDVAHNPHASLYLFKKINNLNLTGKIYALVGFLKDKDITGIINPFKNTINYWYAAPLQTNRTATIEQLKKFLPSDNTLVLNSIYESYKIIRISLKKQDAILIFGSFLTVSEFISAKNIEDNVNISKI</sequence>
<dbReference type="RefSeq" id="WP_158359179.1">
    <property type="nucleotide sequence ID" value="NZ_CP034879.1"/>
</dbReference>
<feature type="domain" description="Mur ligase C-terminal" evidence="17">
    <location>
        <begin position="281"/>
        <end position="399"/>
    </location>
</feature>
<dbReference type="GO" id="GO:0005524">
    <property type="term" value="F:ATP binding"/>
    <property type="evidence" value="ECO:0007669"/>
    <property type="project" value="UniProtKB-KW"/>
</dbReference>
<evidence type="ECO:0000313" key="19">
    <source>
        <dbReference type="EMBL" id="QCI20320.1"/>
    </source>
</evidence>
<evidence type="ECO:0000256" key="14">
    <source>
        <dbReference type="ARBA" id="ARBA00049035"/>
    </source>
</evidence>
<comment type="catalytic activity">
    <reaction evidence="13">
        <text>10-formyltetrahydrofolyl-(gamma-L-Glu)(n) + L-glutamate + ATP = 10-formyltetrahydrofolyl-(gamma-L-Glu)(n+1) + ADP + phosphate + H(+)</text>
        <dbReference type="Rhea" id="RHEA:51904"/>
        <dbReference type="Rhea" id="RHEA-COMP:13088"/>
        <dbReference type="Rhea" id="RHEA-COMP:14300"/>
        <dbReference type="ChEBI" id="CHEBI:15378"/>
        <dbReference type="ChEBI" id="CHEBI:29985"/>
        <dbReference type="ChEBI" id="CHEBI:30616"/>
        <dbReference type="ChEBI" id="CHEBI:43474"/>
        <dbReference type="ChEBI" id="CHEBI:134413"/>
        <dbReference type="ChEBI" id="CHEBI:456216"/>
        <dbReference type="EC" id="6.3.2.17"/>
    </reaction>
</comment>
<dbReference type="PANTHER" id="PTHR11136:SF0">
    <property type="entry name" value="DIHYDROFOLATE SYNTHETASE-RELATED"/>
    <property type="match status" value="1"/>
</dbReference>
<proteinExistence type="inferred from homology"/>
<dbReference type="SUPFAM" id="SSF53244">
    <property type="entry name" value="MurD-like peptide ligases, peptide-binding domain"/>
    <property type="match status" value="1"/>
</dbReference>
<evidence type="ECO:0000256" key="10">
    <source>
        <dbReference type="ARBA" id="ARBA00022842"/>
    </source>
</evidence>
<dbReference type="GO" id="GO:0004326">
    <property type="term" value="F:tetrahydrofolylpolyglutamate synthase activity"/>
    <property type="evidence" value="ECO:0007669"/>
    <property type="project" value="UniProtKB-EC"/>
</dbReference>
<keyword evidence="11" id="KW-0289">Folate biosynthesis</keyword>
<dbReference type="PROSITE" id="PS01012">
    <property type="entry name" value="FOLYLPOLYGLU_SYNT_2"/>
    <property type="match status" value="1"/>
</dbReference>
<dbReference type="Pfam" id="PF02875">
    <property type="entry name" value="Mur_ligase_C"/>
    <property type="match status" value="1"/>
</dbReference>
<name>A0A4D6Y2J2_9GAMM</name>
<accession>A0A4D6Y2J2</accession>
<dbReference type="AlphaFoldDB" id="A0A4D6Y2J2"/>
<comment type="pathway">
    <text evidence="2">Cofactor biosynthesis; tetrahydrofolate biosynthesis; 7,8-dihydrofolate from 2-amino-4-hydroxy-6-hydroxymethyl-7,8-dihydropteridine diphosphate and 4-aminobenzoate: step 2/2.</text>
</comment>
<evidence type="ECO:0000256" key="1">
    <source>
        <dbReference type="ARBA" id="ARBA00002714"/>
    </source>
</evidence>
<keyword evidence="6 16" id="KW-0436">Ligase</keyword>
<dbReference type="GO" id="GO:0005737">
    <property type="term" value="C:cytoplasm"/>
    <property type="evidence" value="ECO:0007669"/>
    <property type="project" value="TreeGrafter"/>
</dbReference>
<feature type="domain" description="Mur ligase central" evidence="18">
    <location>
        <begin position="47"/>
        <end position="219"/>
    </location>
</feature>
<dbReference type="InterPro" id="IPR001645">
    <property type="entry name" value="Folylpolyglutamate_synth"/>
</dbReference>
<dbReference type="NCBIfam" id="NF008101">
    <property type="entry name" value="PRK10846.1"/>
    <property type="match status" value="1"/>
</dbReference>
<comment type="function">
    <text evidence="1 16">Functions in two distinct reactions of the de novo folate biosynthetic pathway. Catalyzes the addition of a glutamate residue to dihydropteroate (7,8-dihydropteroate or H2Pte) to form dihydrofolate (7,8-dihydrofolate monoglutamate or H2Pte-Glu). Also catalyzes successive additions of L-glutamate to tetrahydrofolate or 10-formyltetrahydrofolate or 5,10-methylenetetrahydrofolate, leading to folylpolyglutamate derivatives.</text>
</comment>
<dbReference type="PIRSF" id="PIRSF001563">
    <property type="entry name" value="Folylpolyglu_synth"/>
    <property type="match status" value="1"/>
</dbReference>
<reference evidence="19 20" key="1">
    <citation type="submission" date="2018-12" db="EMBL/GenBank/DDBJ databases">
        <authorList>
            <person name="Chong R.A."/>
        </authorList>
    </citation>
    <scope>NUCLEOTIDE SEQUENCE [LARGE SCALE GENOMIC DNA]</scope>
    <source>
        <strain evidence="19 20">Bca</strain>
    </source>
</reference>
<dbReference type="GO" id="GO:0046656">
    <property type="term" value="P:folic acid biosynthetic process"/>
    <property type="evidence" value="ECO:0007669"/>
    <property type="project" value="UniProtKB-KW"/>
</dbReference>
<dbReference type="InterPro" id="IPR004101">
    <property type="entry name" value="Mur_ligase_C"/>
</dbReference>
<protein>
    <recommendedName>
        <fullName evidence="5 16">Dihydrofolate synthase/folylpolyglutamate synthase</fullName>
    </recommendedName>
</protein>
<evidence type="ECO:0000256" key="3">
    <source>
        <dbReference type="ARBA" id="ARBA00005150"/>
    </source>
</evidence>
<evidence type="ECO:0000256" key="6">
    <source>
        <dbReference type="ARBA" id="ARBA00022598"/>
    </source>
</evidence>
<evidence type="ECO:0000256" key="15">
    <source>
        <dbReference type="ARBA" id="ARBA00049161"/>
    </source>
</evidence>
<evidence type="ECO:0000256" key="16">
    <source>
        <dbReference type="PIRNR" id="PIRNR001563"/>
    </source>
</evidence>
<gene>
    <name evidence="19" type="ORF">D9V67_00855</name>
</gene>
<dbReference type="SUPFAM" id="SSF53623">
    <property type="entry name" value="MurD-like peptide ligases, catalytic domain"/>
    <property type="match status" value="1"/>
</dbReference>
<dbReference type="GO" id="GO:0008841">
    <property type="term" value="F:dihydrofolate synthase activity"/>
    <property type="evidence" value="ECO:0007669"/>
    <property type="project" value="UniProtKB-EC"/>
</dbReference>
<dbReference type="PROSITE" id="PS01011">
    <property type="entry name" value="FOLYLPOLYGLU_SYNT_1"/>
    <property type="match status" value="1"/>
</dbReference>
<dbReference type="Gene3D" id="3.90.190.20">
    <property type="entry name" value="Mur ligase, C-terminal domain"/>
    <property type="match status" value="1"/>
</dbReference>
<comment type="catalytic activity">
    <reaction evidence="14">
        <text>(6R)-5,10-methylenetetrahydrofolyl-(gamma-L-Glu)(n) + L-glutamate + ATP = (6R)-5,10-methylenetetrahydrofolyl-(gamma-L-Glu)(n+1) + ADP + phosphate + H(+)</text>
        <dbReference type="Rhea" id="RHEA:51912"/>
        <dbReference type="Rhea" id="RHEA-COMP:13257"/>
        <dbReference type="Rhea" id="RHEA-COMP:13258"/>
        <dbReference type="ChEBI" id="CHEBI:15378"/>
        <dbReference type="ChEBI" id="CHEBI:29985"/>
        <dbReference type="ChEBI" id="CHEBI:30616"/>
        <dbReference type="ChEBI" id="CHEBI:43474"/>
        <dbReference type="ChEBI" id="CHEBI:136572"/>
        <dbReference type="ChEBI" id="CHEBI:456216"/>
        <dbReference type="EC" id="6.3.2.17"/>
    </reaction>
</comment>
<dbReference type="EMBL" id="CP034879">
    <property type="protein sequence ID" value="QCI20320.1"/>
    <property type="molecule type" value="Genomic_DNA"/>
</dbReference>
<evidence type="ECO:0000256" key="2">
    <source>
        <dbReference type="ARBA" id="ARBA00004799"/>
    </source>
</evidence>
<evidence type="ECO:0000259" key="18">
    <source>
        <dbReference type="Pfam" id="PF08245"/>
    </source>
</evidence>
<dbReference type="Gene3D" id="3.40.1190.10">
    <property type="entry name" value="Mur-like, catalytic domain"/>
    <property type="match status" value="1"/>
</dbReference>
<evidence type="ECO:0000256" key="9">
    <source>
        <dbReference type="ARBA" id="ARBA00022840"/>
    </source>
</evidence>
<dbReference type="Proteomes" id="UP000298594">
    <property type="component" value="Chromosome"/>
</dbReference>
<evidence type="ECO:0000256" key="4">
    <source>
        <dbReference type="ARBA" id="ARBA00008276"/>
    </source>
</evidence>
<evidence type="ECO:0000256" key="5">
    <source>
        <dbReference type="ARBA" id="ARBA00019357"/>
    </source>
</evidence>
<reference evidence="19 20" key="2">
    <citation type="submission" date="2019-05" db="EMBL/GenBank/DDBJ databases">
        <title>Genome evolution of the obligate endosymbiont Buchnera aphidicola.</title>
        <authorList>
            <person name="Moran N.A."/>
        </authorList>
    </citation>
    <scope>NUCLEOTIDE SEQUENCE [LARGE SCALE GENOMIC DNA]</scope>
    <source>
        <strain evidence="19 20">Bca</strain>
    </source>
</reference>
<keyword evidence="8 16" id="KW-0547">Nucleotide-binding</keyword>
<dbReference type="UniPathway" id="UPA00077">
    <property type="reaction ID" value="UER00157"/>
</dbReference>
<dbReference type="GO" id="GO:0046872">
    <property type="term" value="F:metal ion binding"/>
    <property type="evidence" value="ECO:0007669"/>
    <property type="project" value="UniProtKB-KW"/>
</dbReference>
<dbReference type="GO" id="GO:0046654">
    <property type="term" value="P:tetrahydrofolate biosynthetic process"/>
    <property type="evidence" value="ECO:0007669"/>
    <property type="project" value="UniProtKB-UniPathway"/>
</dbReference>
<comment type="similarity">
    <text evidence="4 16">Belongs to the folylpolyglutamate synthase family.</text>
</comment>
<dbReference type="InterPro" id="IPR013221">
    <property type="entry name" value="Mur_ligase_cen"/>
</dbReference>
<dbReference type="InterPro" id="IPR018109">
    <property type="entry name" value="Folylpolyglutamate_synth_CS"/>
</dbReference>
<keyword evidence="7" id="KW-0479">Metal-binding</keyword>
<evidence type="ECO:0000256" key="13">
    <source>
        <dbReference type="ARBA" id="ARBA00047808"/>
    </source>
</evidence>
<comment type="catalytic activity">
    <reaction evidence="12">
        <text>(6S)-5,6,7,8-tetrahydrofolyl-(gamma-L-Glu)(n) + L-glutamate + ATP = (6S)-5,6,7,8-tetrahydrofolyl-(gamma-L-Glu)(n+1) + ADP + phosphate + H(+)</text>
        <dbReference type="Rhea" id="RHEA:10580"/>
        <dbReference type="Rhea" id="RHEA-COMP:14738"/>
        <dbReference type="Rhea" id="RHEA-COMP:14740"/>
        <dbReference type="ChEBI" id="CHEBI:15378"/>
        <dbReference type="ChEBI" id="CHEBI:29985"/>
        <dbReference type="ChEBI" id="CHEBI:30616"/>
        <dbReference type="ChEBI" id="CHEBI:43474"/>
        <dbReference type="ChEBI" id="CHEBI:141005"/>
        <dbReference type="ChEBI" id="CHEBI:456216"/>
        <dbReference type="EC" id="6.3.2.17"/>
    </reaction>
</comment>